<dbReference type="OrthoDB" id="20590at2"/>
<dbReference type="PRINTS" id="PR00081">
    <property type="entry name" value="GDHRDH"/>
</dbReference>
<name>A0A317FI73_9PROT</name>
<dbReference type="CDD" id="cd05233">
    <property type="entry name" value="SDR_c"/>
    <property type="match status" value="1"/>
</dbReference>
<evidence type="ECO:0000256" key="1">
    <source>
        <dbReference type="ARBA" id="ARBA00006484"/>
    </source>
</evidence>
<organism evidence="3 4">
    <name type="scientific">Falsiroseomonas bella</name>
    <dbReference type="NCBI Taxonomy" id="2184016"/>
    <lineage>
        <taxon>Bacteria</taxon>
        <taxon>Pseudomonadati</taxon>
        <taxon>Pseudomonadota</taxon>
        <taxon>Alphaproteobacteria</taxon>
        <taxon>Acetobacterales</taxon>
        <taxon>Roseomonadaceae</taxon>
        <taxon>Falsiroseomonas</taxon>
    </lineage>
</organism>
<keyword evidence="2" id="KW-0560">Oxidoreductase</keyword>
<dbReference type="SUPFAM" id="SSF51735">
    <property type="entry name" value="NAD(P)-binding Rossmann-fold domains"/>
    <property type="match status" value="1"/>
</dbReference>
<reference evidence="4" key="1">
    <citation type="submission" date="2018-05" db="EMBL/GenBank/DDBJ databases">
        <authorList>
            <person name="Du Z."/>
            <person name="Wang X."/>
        </authorList>
    </citation>
    <scope>NUCLEOTIDE SEQUENCE [LARGE SCALE GENOMIC DNA]</scope>
    <source>
        <strain evidence="4">CQN31</strain>
    </source>
</reference>
<dbReference type="EMBL" id="QGNA01000002">
    <property type="protein sequence ID" value="PWS37649.1"/>
    <property type="molecule type" value="Genomic_DNA"/>
</dbReference>
<dbReference type="FunFam" id="3.40.50.720:FF:000084">
    <property type="entry name" value="Short-chain dehydrogenase reductase"/>
    <property type="match status" value="1"/>
</dbReference>
<keyword evidence="4" id="KW-1185">Reference proteome</keyword>
<dbReference type="PRINTS" id="PR00080">
    <property type="entry name" value="SDRFAMILY"/>
</dbReference>
<dbReference type="Pfam" id="PF13561">
    <property type="entry name" value="adh_short_C2"/>
    <property type="match status" value="1"/>
</dbReference>
<evidence type="ECO:0008006" key="5">
    <source>
        <dbReference type="Google" id="ProtNLM"/>
    </source>
</evidence>
<dbReference type="PANTHER" id="PTHR48107:SF7">
    <property type="entry name" value="RE15974P"/>
    <property type="match status" value="1"/>
</dbReference>
<accession>A0A317FI73</accession>
<dbReference type="AlphaFoldDB" id="A0A317FI73"/>
<protein>
    <recommendedName>
        <fullName evidence="5">SDR family oxidoreductase</fullName>
    </recommendedName>
</protein>
<comment type="caution">
    <text evidence="3">The sequence shown here is derived from an EMBL/GenBank/DDBJ whole genome shotgun (WGS) entry which is preliminary data.</text>
</comment>
<sequence>MTKRRVMLVTGAGKGIGAAVARLAAERGHDLVLTWGSDRAAAEATAEACRAAGAAVELVQADAADPHATTAAFAAGDARFGRLDAFVGNAGTTGPASSFLDSTDATWRRVFEVNVLGLASACRQAARRMATSRGGTGGGIVIIGSRAPAFGSPFEFVHYAASKGAVDPMVRGLAKELVGEGIRVNAVAPGMIDTAIHASAGVPERVARIVPTVPMQRLGTPEEVAEAVLWLLSDAASYITGAVLDVSGGR</sequence>
<comment type="similarity">
    <text evidence="1">Belongs to the short-chain dehydrogenases/reductases (SDR) family.</text>
</comment>
<dbReference type="Gene3D" id="3.40.50.720">
    <property type="entry name" value="NAD(P)-binding Rossmann-like Domain"/>
    <property type="match status" value="1"/>
</dbReference>
<dbReference type="InterPro" id="IPR002347">
    <property type="entry name" value="SDR_fam"/>
</dbReference>
<dbReference type="RefSeq" id="WP_109870757.1">
    <property type="nucleotide sequence ID" value="NZ_QGNA01000002.1"/>
</dbReference>
<dbReference type="Proteomes" id="UP000245765">
    <property type="component" value="Unassembled WGS sequence"/>
</dbReference>
<dbReference type="GO" id="GO:0016614">
    <property type="term" value="F:oxidoreductase activity, acting on CH-OH group of donors"/>
    <property type="evidence" value="ECO:0007669"/>
    <property type="project" value="UniProtKB-ARBA"/>
</dbReference>
<evidence type="ECO:0000256" key="2">
    <source>
        <dbReference type="ARBA" id="ARBA00023002"/>
    </source>
</evidence>
<evidence type="ECO:0000313" key="3">
    <source>
        <dbReference type="EMBL" id="PWS37649.1"/>
    </source>
</evidence>
<dbReference type="InterPro" id="IPR036291">
    <property type="entry name" value="NAD(P)-bd_dom_sf"/>
</dbReference>
<gene>
    <name evidence="3" type="ORF">DFH01_12590</name>
</gene>
<proteinExistence type="inferred from homology"/>
<dbReference type="PANTHER" id="PTHR48107">
    <property type="entry name" value="NADPH-DEPENDENT ALDEHYDE REDUCTASE-LIKE PROTEIN, CHLOROPLASTIC-RELATED"/>
    <property type="match status" value="1"/>
</dbReference>
<evidence type="ECO:0000313" key="4">
    <source>
        <dbReference type="Proteomes" id="UP000245765"/>
    </source>
</evidence>